<gene>
    <name evidence="4" type="ORF">NCGR_LOCUS38701</name>
</gene>
<evidence type="ECO:0000313" key="5">
    <source>
        <dbReference type="Proteomes" id="UP000604825"/>
    </source>
</evidence>
<dbReference type="EMBL" id="CAJGYO010000009">
    <property type="protein sequence ID" value="CAD6255105.1"/>
    <property type="molecule type" value="Genomic_DNA"/>
</dbReference>
<feature type="region of interest" description="Disordered" evidence="3">
    <location>
        <begin position="55"/>
        <end position="101"/>
    </location>
</feature>
<feature type="compositionally biased region" description="Low complexity" evidence="3">
    <location>
        <begin position="55"/>
        <end position="98"/>
    </location>
</feature>
<evidence type="ECO:0000256" key="3">
    <source>
        <dbReference type="SAM" id="MobiDB-lite"/>
    </source>
</evidence>
<evidence type="ECO:0000256" key="2">
    <source>
        <dbReference type="ARBA" id="ARBA00022679"/>
    </source>
</evidence>
<accession>A0A811Q7G8</accession>
<sequence>MATLADSSPAPHVLVVPCPAQGHMLALLDLTGLLASRGLRLTVVATPATAPQLAPLLSARSRSRSPPTTPCPRASRAPSICPRRSSSPSPASAARSSPGPELVRTARTAWSPCSPTSSAAGRNRWLPSSAYRGSCSRHVALYRTFREGDDVSEGLRRNYLWNLDSSGGFVLNTFRRLEERYLEAPLADMGFLRARAVVPLAPMADAAGNRGGEADVAAADLCAWLDGFDDASVVYVCFGSMAVLQEPHAAAMAVALDRTRVAFVWAAGPTAPLPDGFEERVAAAGGRGTVVRGWAPQVAALRHRAVGWFVTHCGWNSVLEATDAGVAMLAWPMTADQFVNARLLVDELRAAMPVSWAGHKEAPGADEVARVLDDAVNGRRWAEVASRVKELADEAAAAALRPGGNSWRELARELRELGCEPRQRT</sequence>
<dbReference type="PANTHER" id="PTHR48047:SF6">
    <property type="entry name" value="OS06G0282400 PROTEIN"/>
    <property type="match status" value="1"/>
</dbReference>
<keyword evidence="2" id="KW-0808">Transferase</keyword>
<dbReference type="GO" id="GO:0035251">
    <property type="term" value="F:UDP-glucosyltransferase activity"/>
    <property type="evidence" value="ECO:0007669"/>
    <property type="project" value="TreeGrafter"/>
</dbReference>
<dbReference type="Gene3D" id="3.40.50.2000">
    <property type="entry name" value="Glycogen Phosphorylase B"/>
    <property type="match status" value="2"/>
</dbReference>
<comment type="caution">
    <text evidence="4">The sequence shown here is derived from an EMBL/GenBank/DDBJ whole genome shotgun (WGS) entry which is preliminary data.</text>
</comment>
<protein>
    <submittedName>
        <fullName evidence="4">Uncharacterized protein</fullName>
    </submittedName>
</protein>
<evidence type="ECO:0000256" key="1">
    <source>
        <dbReference type="ARBA" id="ARBA00009995"/>
    </source>
</evidence>
<name>A0A811Q7G8_9POAL</name>
<dbReference type="CDD" id="cd03784">
    <property type="entry name" value="GT1_Gtf-like"/>
    <property type="match status" value="1"/>
</dbReference>
<dbReference type="AlphaFoldDB" id="A0A811Q7G8"/>
<dbReference type="SUPFAM" id="SSF53756">
    <property type="entry name" value="UDP-Glycosyltransferase/glycogen phosphorylase"/>
    <property type="match status" value="1"/>
</dbReference>
<dbReference type="Proteomes" id="UP000604825">
    <property type="component" value="Unassembled WGS sequence"/>
</dbReference>
<proteinExistence type="inferred from homology"/>
<dbReference type="PANTHER" id="PTHR48047">
    <property type="entry name" value="GLYCOSYLTRANSFERASE"/>
    <property type="match status" value="1"/>
</dbReference>
<comment type="similarity">
    <text evidence="1">Belongs to the UDP-glycosyltransferase family.</text>
</comment>
<reference evidence="4" key="1">
    <citation type="submission" date="2020-10" db="EMBL/GenBank/DDBJ databases">
        <authorList>
            <person name="Han B."/>
            <person name="Lu T."/>
            <person name="Zhao Q."/>
            <person name="Huang X."/>
            <person name="Zhao Y."/>
        </authorList>
    </citation>
    <scope>NUCLEOTIDE SEQUENCE</scope>
</reference>
<dbReference type="OrthoDB" id="5835829at2759"/>
<dbReference type="FunFam" id="3.40.50.2000:FF:000064">
    <property type="entry name" value="Glycosyltransferase"/>
    <property type="match status" value="1"/>
</dbReference>
<evidence type="ECO:0000313" key="4">
    <source>
        <dbReference type="EMBL" id="CAD6255105.1"/>
    </source>
</evidence>
<dbReference type="InterPro" id="IPR002213">
    <property type="entry name" value="UDP_glucos_trans"/>
</dbReference>
<keyword evidence="5" id="KW-1185">Reference proteome</keyword>
<dbReference type="Pfam" id="PF00201">
    <property type="entry name" value="UDPGT"/>
    <property type="match status" value="1"/>
</dbReference>
<organism evidence="4 5">
    <name type="scientific">Miscanthus lutarioriparius</name>
    <dbReference type="NCBI Taxonomy" id="422564"/>
    <lineage>
        <taxon>Eukaryota</taxon>
        <taxon>Viridiplantae</taxon>
        <taxon>Streptophyta</taxon>
        <taxon>Embryophyta</taxon>
        <taxon>Tracheophyta</taxon>
        <taxon>Spermatophyta</taxon>
        <taxon>Magnoliopsida</taxon>
        <taxon>Liliopsida</taxon>
        <taxon>Poales</taxon>
        <taxon>Poaceae</taxon>
        <taxon>PACMAD clade</taxon>
        <taxon>Panicoideae</taxon>
        <taxon>Andropogonodae</taxon>
        <taxon>Andropogoneae</taxon>
        <taxon>Saccharinae</taxon>
        <taxon>Miscanthus</taxon>
    </lineage>
</organism>